<evidence type="ECO:0000313" key="2">
    <source>
        <dbReference type="Proteomes" id="UP000712281"/>
    </source>
</evidence>
<dbReference type="EMBL" id="QGKW02001940">
    <property type="protein sequence ID" value="KAF2557734.1"/>
    <property type="molecule type" value="Genomic_DNA"/>
</dbReference>
<accession>A0A8S9HK82</accession>
<gene>
    <name evidence="1" type="ORF">F2Q68_00017940</name>
</gene>
<protein>
    <submittedName>
        <fullName evidence="1">Uncharacterized protein</fullName>
    </submittedName>
</protein>
<dbReference type="Proteomes" id="UP000712281">
    <property type="component" value="Unassembled WGS sequence"/>
</dbReference>
<organism evidence="1 2">
    <name type="scientific">Brassica cretica</name>
    <name type="common">Mustard</name>
    <dbReference type="NCBI Taxonomy" id="69181"/>
    <lineage>
        <taxon>Eukaryota</taxon>
        <taxon>Viridiplantae</taxon>
        <taxon>Streptophyta</taxon>
        <taxon>Embryophyta</taxon>
        <taxon>Tracheophyta</taxon>
        <taxon>Spermatophyta</taxon>
        <taxon>Magnoliopsida</taxon>
        <taxon>eudicotyledons</taxon>
        <taxon>Gunneridae</taxon>
        <taxon>Pentapetalae</taxon>
        <taxon>rosids</taxon>
        <taxon>malvids</taxon>
        <taxon>Brassicales</taxon>
        <taxon>Brassicaceae</taxon>
        <taxon>Brassiceae</taxon>
        <taxon>Brassica</taxon>
    </lineage>
</organism>
<dbReference type="AlphaFoldDB" id="A0A8S9HK82"/>
<evidence type="ECO:0000313" key="1">
    <source>
        <dbReference type="EMBL" id="KAF2557734.1"/>
    </source>
</evidence>
<sequence>MVDSEDRYSTEKASSVQSSILYDCDAEALSRSIRPRKSVSLMIKWRCCPELVQFYGFRSVEVLLDTPSESPKNCPEARGCSVRVQISLSRPVSFFMVKPRFCPSQVQSSPVKASLGFWPSLLRSTSCFSPRTLSRARMHHVFYSCVLIWLSAVFPRPRTQRVQGNPLFAGSRALRETGSWPMAEWLHDEVITGSDPKDCGLSHGDPNGDRILPRMMRRNTKSPGPSAPPTFGWFLLVLSGRPAVFPGTLLLAPSAFRIHQSCKPGRKMLCPASEPFIFLIWGRVTSLDALVASRVENIESKVLEACFAVETRDQQEPKTGRRHVVVVLSPDSVVDKPEDLALRILPYGYRPIYVVSALVAAGEIVP</sequence>
<proteinExistence type="predicted"/>
<reference evidence="1" key="1">
    <citation type="submission" date="2019-12" db="EMBL/GenBank/DDBJ databases">
        <title>Genome sequencing and annotation of Brassica cretica.</title>
        <authorList>
            <person name="Studholme D.J."/>
            <person name="Sarris P.F."/>
        </authorList>
    </citation>
    <scope>NUCLEOTIDE SEQUENCE</scope>
    <source>
        <strain evidence="1">PFS-001/15</strain>
        <tissue evidence="1">Leaf</tissue>
    </source>
</reference>
<comment type="caution">
    <text evidence="1">The sequence shown here is derived from an EMBL/GenBank/DDBJ whole genome shotgun (WGS) entry which is preliminary data.</text>
</comment>
<name>A0A8S9HK82_BRACR</name>